<dbReference type="InterPro" id="IPR001258">
    <property type="entry name" value="NHL_repeat"/>
</dbReference>
<dbReference type="InParanoid" id="K1PTL8"/>
<reference evidence="2" key="1">
    <citation type="journal article" date="2012" name="Nature">
        <title>The oyster genome reveals stress adaptation and complexity of shell formation.</title>
        <authorList>
            <person name="Zhang G."/>
            <person name="Fang X."/>
            <person name="Guo X."/>
            <person name="Li L."/>
            <person name="Luo R."/>
            <person name="Xu F."/>
            <person name="Yang P."/>
            <person name="Zhang L."/>
            <person name="Wang X."/>
            <person name="Qi H."/>
            <person name="Xiong Z."/>
            <person name="Que H."/>
            <person name="Xie Y."/>
            <person name="Holland P.W."/>
            <person name="Paps J."/>
            <person name="Zhu Y."/>
            <person name="Wu F."/>
            <person name="Chen Y."/>
            <person name="Wang J."/>
            <person name="Peng C."/>
            <person name="Meng J."/>
            <person name="Yang L."/>
            <person name="Liu J."/>
            <person name="Wen B."/>
            <person name="Zhang N."/>
            <person name="Huang Z."/>
            <person name="Zhu Q."/>
            <person name="Feng Y."/>
            <person name="Mount A."/>
            <person name="Hedgecock D."/>
            <person name="Xu Z."/>
            <person name="Liu Y."/>
            <person name="Domazet-Loso T."/>
            <person name="Du Y."/>
            <person name="Sun X."/>
            <person name="Zhang S."/>
            <person name="Liu B."/>
            <person name="Cheng P."/>
            <person name="Jiang X."/>
            <person name="Li J."/>
            <person name="Fan D."/>
            <person name="Wang W."/>
            <person name="Fu W."/>
            <person name="Wang T."/>
            <person name="Wang B."/>
            <person name="Zhang J."/>
            <person name="Peng Z."/>
            <person name="Li Y."/>
            <person name="Li N."/>
            <person name="Wang J."/>
            <person name="Chen M."/>
            <person name="He Y."/>
            <person name="Tan F."/>
            <person name="Song X."/>
            <person name="Zheng Q."/>
            <person name="Huang R."/>
            <person name="Yang H."/>
            <person name="Du X."/>
            <person name="Chen L."/>
            <person name="Yang M."/>
            <person name="Gaffney P.M."/>
            <person name="Wang S."/>
            <person name="Luo L."/>
            <person name="She Z."/>
            <person name="Ming Y."/>
            <person name="Huang W."/>
            <person name="Zhang S."/>
            <person name="Huang B."/>
            <person name="Zhang Y."/>
            <person name="Qu T."/>
            <person name="Ni P."/>
            <person name="Miao G."/>
            <person name="Wang J."/>
            <person name="Wang Q."/>
            <person name="Steinberg C.E."/>
            <person name="Wang H."/>
            <person name="Li N."/>
            <person name="Qian L."/>
            <person name="Zhang G."/>
            <person name="Li Y."/>
            <person name="Yang H."/>
            <person name="Liu X."/>
            <person name="Wang J."/>
            <person name="Yin Y."/>
            <person name="Wang J."/>
        </authorList>
    </citation>
    <scope>NUCLEOTIDE SEQUENCE [LARGE SCALE GENOMIC DNA]</scope>
    <source>
        <strain evidence="2">05x7-T-G4-1.051#20</strain>
    </source>
</reference>
<dbReference type="GO" id="GO:0061630">
    <property type="term" value="F:ubiquitin protein ligase activity"/>
    <property type="evidence" value="ECO:0007669"/>
    <property type="project" value="TreeGrafter"/>
</dbReference>
<dbReference type="EMBL" id="JH816686">
    <property type="protein sequence ID" value="EKC27572.1"/>
    <property type="molecule type" value="Genomic_DNA"/>
</dbReference>
<dbReference type="Gene3D" id="2.120.10.30">
    <property type="entry name" value="TolB, C-terminal domain"/>
    <property type="match status" value="2"/>
</dbReference>
<dbReference type="InterPro" id="IPR011042">
    <property type="entry name" value="6-blade_b-propeller_TolB-like"/>
</dbReference>
<evidence type="ECO:0000313" key="2">
    <source>
        <dbReference type="EMBL" id="EKC27572.1"/>
    </source>
</evidence>
<dbReference type="SUPFAM" id="SSF101898">
    <property type="entry name" value="NHL repeat"/>
    <property type="match status" value="1"/>
</dbReference>
<accession>K1PTL8</accession>
<dbReference type="PANTHER" id="PTHR24104:SF25">
    <property type="entry name" value="PROTEIN LIN-41"/>
    <property type="match status" value="1"/>
</dbReference>
<proteinExistence type="predicted"/>
<evidence type="ECO:0000256" key="1">
    <source>
        <dbReference type="ARBA" id="ARBA00022737"/>
    </source>
</evidence>
<dbReference type="GO" id="GO:0008270">
    <property type="term" value="F:zinc ion binding"/>
    <property type="evidence" value="ECO:0007669"/>
    <property type="project" value="UniProtKB-KW"/>
</dbReference>
<dbReference type="HOGENOM" id="CLU_007742_5_0_1"/>
<dbReference type="AlphaFoldDB" id="K1PTL8"/>
<protein>
    <submittedName>
        <fullName evidence="2">Tripartite motif-containing protein 2</fullName>
    </submittedName>
</protein>
<gene>
    <name evidence="2" type="ORF">CGI_10017578</name>
</gene>
<dbReference type="InterPro" id="IPR050952">
    <property type="entry name" value="TRIM-NHL_E3_ligases"/>
</dbReference>
<organism evidence="2">
    <name type="scientific">Magallana gigas</name>
    <name type="common">Pacific oyster</name>
    <name type="synonym">Crassostrea gigas</name>
    <dbReference type="NCBI Taxonomy" id="29159"/>
    <lineage>
        <taxon>Eukaryota</taxon>
        <taxon>Metazoa</taxon>
        <taxon>Spiralia</taxon>
        <taxon>Lophotrochozoa</taxon>
        <taxon>Mollusca</taxon>
        <taxon>Bivalvia</taxon>
        <taxon>Autobranchia</taxon>
        <taxon>Pteriomorphia</taxon>
        <taxon>Ostreida</taxon>
        <taxon>Ostreoidea</taxon>
        <taxon>Ostreidae</taxon>
        <taxon>Magallana</taxon>
    </lineage>
</organism>
<dbReference type="PROSITE" id="PS51125">
    <property type="entry name" value="NHL"/>
    <property type="match status" value="1"/>
</dbReference>
<keyword evidence="1" id="KW-0677">Repeat</keyword>
<name>K1PTL8_MAGGI</name>
<dbReference type="GO" id="GO:0043161">
    <property type="term" value="P:proteasome-mediated ubiquitin-dependent protein catabolic process"/>
    <property type="evidence" value="ECO:0007669"/>
    <property type="project" value="TreeGrafter"/>
</dbReference>
<dbReference type="GO" id="GO:0000209">
    <property type="term" value="P:protein polyubiquitination"/>
    <property type="evidence" value="ECO:0007669"/>
    <property type="project" value="TreeGrafter"/>
</dbReference>
<sequence length="413" mass="46789">MTKNIDKQGDSWRKEIDTVIQKMKFDLKEMDSKFLAVLNEQEVAITHTLSKMTQNIADLKKLLNSNDVSIITAYKSKNSEFRNLPPKLTASLPCFAPHLIDKDHVYSQFGSLSALSIAEEHIYTVVTPVDQYSSPDRTFIDEPRIITEINTEFGGYSNELFNVTPQSDQDIWTCGSSKIMRLINRQGDLVESIQTKSGNIPNDIAVKRRGNLVYSDQNDGTVNIINNTQVQEVIRLQGWKPLSVCCASSDDLLVVMVSDDRKQTKVVCYCGFNEKHSIQYDDSGQPLYSSEEHYNTKNISENRNLDICVSDFDAGAIVVVNQAGKLRFTYTGPPSTTKEPFKPRGITTDSQGRILTADYINDRIHILDQDGQFLRYIDNCHLWRPWGLCVDARDKLFVAESVSGKVKIIQYYL</sequence>
<dbReference type="PANTHER" id="PTHR24104">
    <property type="entry name" value="E3 UBIQUITIN-PROTEIN LIGASE NHLRC1-RELATED"/>
    <property type="match status" value="1"/>
</dbReference>